<gene>
    <name evidence="3" type="ORF">Acr_20g0006930</name>
</gene>
<dbReference type="Proteomes" id="UP000585474">
    <property type="component" value="Unassembled WGS sequence"/>
</dbReference>
<proteinExistence type="predicted"/>
<dbReference type="EMBL" id="BJWL01000020">
    <property type="protein sequence ID" value="GFZ08885.1"/>
    <property type="molecule type" value="Genomic_DNA"/>
</dbReference>
<feature type="compositionally biased region" description="Basic and acidic residues" evidence="1">
    <location>
        <begin position="85"/>
        <end position="107"/>
    </location>
</feature>
<dbReference type="Pfam" id="PF22936">
    <property type="entry name" value="Pol_BBD"/>
    <property type="match status" value="1"/>
</dbReference>
<accession>A0A7J0GDQ5</accession>
<feature type="domain" description="Retrovirus-related Pol polyprotein from transposon TNT 1-94-like beta-barrel" evidence="2">
    <location>
        <begin position="2"/>
        <end position="33"/>
    </location>
</feature>
<comment type="caution">
    <text evidence="3">The sequence shown here is derived from an EMBL/GenBank/DDBJ whole genome shotgun (WGS) entry which is preliminary data.</text>
</comment>
<organism evidence="3 4">
    <name type="scientific">Actinidia rufa</name>
    <dbReference type="NCBI Taxonomy" id="165716"/>
    <lineage>
        <taxon>Eukaryota</taxon>
        <taxon>Viridiplantae</taxon>
        <taxon>Streptophyta</taxon>
        <taxon>Embryophyta</taxon>
        <taxon>Tracheophyta</taxon>
        <taxon>Spermatophyta</taxon>
        <taxon>Magnoliopsida</taxon>
        <taxon>eudicotyledons</taxon>
        <taxon>Gunneridae</taxon>
        <taxon>Pentapetalae</taxon>
        <taxon>asterids</taxon>
        <taxon>Ericales</taxon>
        <taxon>Actinidiaceae</taxon>
        <taxon>Actinidia</taxon>
    </lineage>
</organism>
<evidence type="ECO:0000313" key="3">
    <source>
        <dbReference type="EMBL" id="GFZ08885.1"/>
    </source>
</evidence>
<feature type="region of interest" description="Disordered" evidence="1">
    <location>
        <begin position="46"/>
        <end position="115"/>
    </location>
</feature>
<protein>
    <recommendedName>
        <fullName evidence="2">Retrovirus-related Pol polyprotein from transposon TNT 1-94-like beta-barrel domain-containing protein</fullName>
    </recommendedName>
</protein>
<dbReference type="AlphaFoldDB" id="A0A7J0GDQ5"/>
<reference evidence="3 4" key="1">
    <citation type="submission" date="2019-07" db="EMBL/GenBank/DDBJ databases">
        <title>De Novo Assembly of kiwifruit Actinidia rufa.</title>
        <authorList>
            <person name="Sugita-Konishi S."/>
            <person name="Sato K."/>
            <person name="Mori E."/>
            <person name="Abe Y."/>
            <person name="Kisaki G."/>
            <person name="Hamano K."/>
            <person name="Suezawa K."/>
            <person name="Otani M."/>
            <person name="Fukuda T."/>
            <person name="Manabe T."/>
            <person name="Gomi K."/>
            <person name="Tabuchi M."/>
            <person name="Akimitsu K."/>
            <person name="Kataoka I."/>
        </authorList>
    </citation>
    <scope>NUCLEOTIDE SEQUENCE [LARGE SCALE GENOMIC DNA]</scope>
    <source>
        <strain evidence="4">cv. Fuchu</strain>
    </source>
</reference>
<evidence type="ECO:0000313" key="4">
    <source>
        <dbReference type="Proteomes" id="UP000585474"/>
    </source>
</evidence>
<evidence type="ECO:0000259" key="2">
    <source>
        <dbReference type="Pfam" id="PF22936"/>
    </source>
</evidence>
<dbReference type="InterPro" id="IPR054722">
    <property type="entry name" value="PolX-like_BBD"/>
</dbReference>
<evidence type="ECO:0000256" key="1">
    <source>
        <dbReference type="SAM" id="MobiDB-lite"/>
    </source>
</evidence>
<keyword evidence="4" id="KW-1185">Reference proteome</keyword>
<name>A0A7J0GDQ5_9ERIC</name>
<sequence>MADGRFVTLTEVRHVPNLRKNLISIGMLDSKGFSFDISGGTLRVSKKNKEMLEKSGQGKQPLHRGTQSKRRDTSGATSAGCPQRSSKEGDQVDFEKLHSEGRSDAKRTPMRSAGHLGEKVQALRYEGAYTSVGSGIACW</sequence>